<proteinExistence type="inferred from homology"/>
<feature type="binding site" evidence="3">
    <location>
        <position position="133"/>
    </location>
    <ligand>
        <name>substrate</name>
    </ligand>
</feature>
<feature type="binding site" evidence="3">
    <location>
        <position position="102"/>
    </location>
    <ligand>
        <name>substrate</name>
    </ligand>
</feature>
<keyword evidence="7" id="KW-1185">Reference proteome</keyword>
<dbReference type="EC" id="3.4.19.-" evidence="1"/>
<dbReference type="NCBIfam" id="TIGR01975">
    <property type="entry name" value="isoAsp_dipep"/>
    <property type="match status" value="1"/>
</dbReference>
<evidence type="ECO:0000256" key="1">
    <source>
        <dbReference type="PIRNR" id="PIRNR001238"/>
    </source>
</evidence>
<protein>
    <recommendedName>
        <fullName evidence="1">Isoaspartyl dipeptidase</fullName>
        <ecNumber evidence="1">3.4.19.-</ecNumber>
    </recommendedName>
</protein>
<dbReference type="InterPro" id="IPR011059">
    <property type="entry name" value="Metal-dep_hydrolase_composite"/>
</dbReference>
<gene>
    <name evidence="6" type="ORF">HIJ39_11565</name>
</gene>
<dbReference type="GO" id="GO:0008237">
    <property type="term" value="F:metallopeptidase activity"/>
    <property type="evidence" value="ECO:0007669"/>
    <property type="project" value="UniProtKB-KW"/>
</dbReference>
<evidence type="ECO:0000256" key="3">
    <source>
        <dbReference type="PIRSR" id="PIRSR001238-2"/>
    </source>
</evidence>
<dbReference type="AlphaFoldDB" id="A0A7Y0Q332"/>
<dbReference type="InterPro" id="IPR032466">
    <property type="entry name" value="Metal_Hydrolase"/>
</dbReference>
<evidence type="ECO:0000256" key="4">
    <source>
        <dbReference type="PIRSR" id="PIRSR001238-3"/>
    </source>
</evidence>
<dbReference type="RefSeq" id="WP_169099822.1">
    <property type="nucleotide sequence ID" value="NZ_JABBVZ010000036.1"/>
</dbReference>
<comment type="function">
    <text evidence="1">Catalyzes the hydrolytic cleavage of a subset of L-isoaspartyl (L-beta-aspartyl) dipeptides. Used to degrade proteins damaged by L-isoaspartyl residues formation.</text>
</comment>
<dbReference type="GO" id="GO:0005737">
    <property type="term" value="C:cytoplasm"/>
    <property type="evidence" value="ECO:0007669"/>
    <property type="project" value="UniProtKB-SubCell"/>
</dbReference>
<feature type="binding site" evidence="3">
    <location>
        <position position="292"/>
    </location>
    <ligand>
        <name>substrate</name>
    </ligand>
</feature>
<feature type="binding site" evidence="4">
    <location>
        <position position="198"/>
    </location>
    <ligand>
        <name>Zn(2+)</name>
        <dbReference type="ChEBI" id="CHEBI:29105"/>
        <label>2</label>
        <note>catalytic</note>
    </ligand>
</feature>
<dbReference type="EMBL" id="JABBVZ010000036">
    <property type="protein sequence ID" value="NMP22985.1"/>
    <property type="molecule type" value="Genomic_DNA"/>
</dbReference>
<dbReference type="Proteomes" id="UP000533476">
    <property type="component" value="Unassembled WGS sequence"/>
</dbReference>
<comment type="cofactor">
    <cofactor evidence="1 4">
        <name>Zn(2+)</name>
        <dbReference type="ChEBI" id="CHEBI:29105"/>
    </cofactor>
    <text evidence="1 4">Binds 2 Zn(2+) ions per subunit.</text>
</comment>
<keyword evidence="1 6" id="KW-0378">Hydrolase</keyword>
<dbReference type="InterPro" id="IPR006680">
    <property type="entry name" value="Amidohydro-rel"/>
</dbReference>
<evidence type="ECO:0000256" key="2">
    <source>
        <dbReference type="PIRSR" id="PIRSR001238-1"/>
    </source>
</evidence>
<keyword evidence="1" id="KW-0482">Metalloprotease</keyword>
<feature type="domain" description="Amidohydrolase-related" evidence="5">
    <location>
        <begin position="55"/>
        <end position="367"/>
    </location>
</feature>
<keyword evidence="1" id="KW-0645">Protease</keyword>
<dbReference type="Gene3D" id="3.20.20.140">
    <property type="entry name" value="Metal-dependent hydrolases"/>
    <property type="match status" value="1"/>
</dbReference>
<keyword evidence="1 4" id="KW-0862">Zinc</keyword>
<dbReference type="SUPFAM" id="SSF51338">
    <property type="entry name" value="Composite domain of metallo-dependent hydrolases"/>
    <property type="match status" value="1"/>
</dbReference>
<comment type="subcellular location">
    <subcellularLocation>
        <location evidence="1">Cytoplasm</location>
    </subcellularLocation>
</comment>
<accession>A0A7Y0Q332</accession>
<dbReference type="SUPFAM" id="SSF51556">
    <property type="entry name" value="Metallo-dependent hydrolases"/>
    <property type="match status" value="1"/>
</dbReference>
<feature type="binding site" evidence="3">
    <location>
        <position position="166"/>
    </location>
    <ligand>
        <name>substrate</name>
    </ligand>
</feature>
<evidence type="ECO:0000313" key="7">
    <source>
        <dbReference type="Proteomes" id="UP000533476"/>
    </source>
</evidence>
<dbReference type="GO" id="GO:0008798">
    <property type="term" value="F:beta-aspartyl-peptidase activity"/>
    <property type="evidence" value="ECO:0007669"/>
    <property type="project" value="InterPro"/>
</dbReference>
<dbReference type="GO" id="GO:0046872">
    <property type="term" value="F:metal ion binding"/>
    <property type="evidence" value="ECO:0007669"/>
    <property type="project" value="UniProtKB-KW"/>
</dbReference>
<dbReference type="Gene3D" id="2.30.40.10">
    <property type="entry name" value="Urease, subunit C, domain 1"/>
    <property type="match status" value="1"/>
</dbReference>
<organism evidence="6 7">
    <name type="scientific">Sulfobacillus harzensis</name>
    <dbReference type="NCBI Taxonomy" id="2729629"/>
    <lineage>
        <taxon>Bacteria</taxon>
        <taxon>Bacillati</taxon>
        <taxon>Bacillota</taxon>
        <taxon>Clostridia</taxon>
        <taxon>Eubacteriales</taxon>
        <taxon>Clostridiales Family XVII. Incertae Sedis</taxon>
        <taxon>Sulfobacillus</taxon>
    </lineage>
</organism>
<dbReference type="PANTHER" id="PTHR11647:SF1">
    <property type="entry name" value="COLLAPSIN RESPONSE MEDIATOR PROTEIN"/>
    <property type="match status" value="1"/>
</dbReference>
<dbReference type="GO" id="GO:0016810">
    <property type="term" value="F:hydrolase activity, acting on carbon-nitrogen (but not peptide) bonds"/>
    <property type="evidence" value="ECO:0007669"/>
    <property type="project" value="InterPro"/>
</dbReference>
<dbReference type="InterPro" id="IPR010229">
    <property type="entry name" value="Pept_M38_dipep"/>
</dbReference>
<comment type="PTM">
    <text evidence="1">Carboxylation allows a single lysine to coordinate two zinc ions.</text>
</comment>
<feature type="active site" description="Proton acceptor" evidence="2">
    <location>
        <position position="288"/>
    </location>
</feature>
<feature type="binding site" evidence="3">
    <location>
        <position position="230"/>
    </location>
    <ligand>
        <name>substrate</name>
    </ligand>
</feature>
<keyword evidence="1 4" id="KW-0479">Metal-binding</keyword>
<name>A0A7Y0Q332_9FIRM</name>
<dbReference type="PIRSF" id="PIRSF001238">
    <property type="entry name" value="IadA"/>
    <property type="match status" value="1"/>
</dbReference>
<comment type="similarity">
    <text evidence="1">Belongs to the peptidase M38 family.</text>
</comment>
<dbReference type="InterPro" id="IPR050378">
    <property type="entry name" value="Metallo-dep_Hydrolases_sf"/>
</dbReference>
<feature type="binding site" evidence="4">
    <location>
        <position position="227"/>
    </location>
    <ligand>
        <name>Zn(2+)</name>
        <dbReference type="ChEBI" id="CHEBI:29105"/>
        <label>2</label>
        <note>catalytic</note>
    </ligand>
</feature>
<comment type="caution">
    <text evidence="6">The sequence shown here is derived from an EMBL/GenBank/DDBJ whole genome shotgun (WGS) entry which is preliminary data.</text>
</comment>
<feature type="binding site" evidence="4">
    <location>
        <position position="64"/>
    </location>
    <ligand>
        <name>Zn(2+)</name>
        <dbReference type="ChEBI" id="CHEBI:29105"/>
        <label>1</label>
        <note>catalytic</note>
    </ligand>
</feature>
<dbReference type="GO" id="GO:0006508">
    <property type="term" value="P:proteolysis"/>
    <property type="evidence" value="ECO:0007669"/>
    <property type="project" value="UniProtKB-KW"/>
</dbReference>
<reference evidence="6 7" key="1">
    <citation type="submission" date="2020-04" db="EMBL/GenBank/DDBJ databases">
        <authorList>
            <person name="Zhang R."/>
            <person name="Schippers A."/>
        </authorList>
    </citation>
    <scope>NUCLEOTIDE SEQUENCE [LARGE SCALE GENOMIC DNA]</scope>
    <source>
        <strain evidence="6 7">DSM 109850</strain>
    </source>
</reference>
<feature type="binding site" evidence="3">
    <location>
        <begin position="71"/>
        <end position="73"/>
    </location>
    <ligand>
        <name>substrate</name>
    </ligand>
</feature>
<feature type="binding site" evidence="4">
    <location>
        <position position="288"/>
    </location>
    <ligand>
        <name>Zn(2+)</name>
        <dbReference type="ChEBI" id="CHEBI:29105"/>
        <label>1</label>
        <note>catalytic</note>
    </ligand>
</feature>
<sequence length="397" mass="42248">MTVTATLIRQGEVYDPNPRGRMDILTVGSQIVAMGHDLAIPDWAEGTVIAAEGLMVFPGLVDQHVHFAGGGGEGGPQFRTPELSLTELTRFGLTTVVGILGTDGTSRSVQSLLAKARALVAEGLNAWIYTGAYQVPTRTITDTPRSDIILIDRILGVGEIAISDHRGSHPSDRELAQLAGEARTGGLLSGKAGVVHLHVGSGARRLEPLFEVIKMADIPIAVLVPTHLNRTRDLLADAVRWGLMGGYCDITSSIEPDAHDHHAVSPVEAVETLRAAGVRHDRISFSTDAGGSAPVFNAEGELLHMGVGMPDSLFKSVAALKEELRLTWTEALLPATKTPATILKLDGIAGIEPGFRADLMVTDGRHIRDLIAGGRVMVRDGHPVVYGTFEKSEGDTR</sequence>
<evidence type="ECO:0000259" key="5">
    <source>
        <dbReference type="Pfam" id="PF01979"/>
    </source>
</evidence>
<feature type="binding site" evidence="4">
    <location>
        <position position="66"/>
    </location>
    <ligand>
        <name>Zn(2+)</name>
        <dbReference type="ChEBI" id="CHEBI:29105"/>
        <label>1</label>
        <note>catalytic</note>
    </ligand>
</feature>
<evidence type="ECO:0000313" key="6">
    <source>
        <dbReference type="EMBL" id="NMP22985.1"/>
    </source>
</evidence>
<dbReference type="PANTHER" id="PTHR11647">
    <property type="entry name" value="HYDRANTOINASE/DIHYDROPYRIMIDINASE FAMILY MEMBER"/>
    <property type="match status" value="1"/>
</dbReference>
<dbReference type="Pfam" id="PF01979">
    <property type="entry name" value="Amidohydro_1"/>
    <property type="match status" value="1"/>
</dbReference>